<evidence type="ECO:0000256" key="9">
    <source>
        <dbReference type="ARBA" id="ARBA00051890"/>
    </source>
</evidence>
<evidence type="ECO:0000256" key="10">
    <source>
        <dbReference type="ARBA" id="ARBA00053454"/>
    </source>
</evidence>
<dbReference type="EC" id="7.5.2.13" evidence="13"/>
<dbReference type="InterPro" id="IPR012340">
    <property type="entry name" value="NA-bd_OB-fold"/>
</dbReference>
<dbReference type="SUPFAM" id="SSF52540">
    <property type="entry name" value="P-loop containing nucleoside triphosphate hydrolases"/>
    <property type="match status" value="1"/>
</dbReference>
<dbReference type="Gene3D" id="3.40.50.300">
    <property type="entry name" value="P-loop containing nucleotide triphosphate hydrolases"/>
    <property type="match status" value="1"/>
</dbReference>
<dbReference type="EMBL" id="CP031150">
    <property type="protein sequence ID" value="AXG05043.1"/>
    <property type="molecule type" value="Genomic_DNA"/>
</dbReference>
<dbReference type="InterPro" id="IPR003439">
    <property type="entry name" value="ABC_transporter-like_ATP-bd"/>
</dbReference>
<evidence type="ECO:0000256" key="3">
    <source>
        <dbReference type="ARBA" id="ARBA00022475"/>
    </source>
</evidence>
<dbReference type="Pfam" id="PF00005">
    <property type="entry name" value="ABC_tran"/>
    <property type="match status" value="1"/>
</dbReference>
<evidence type="ECO:0000256" key="6">
    <source>
        <dbReference type="ARBA" id="ARBA00022967"/>
    </source>
</evidence>
<keyword evidence="2" id="KW-0813">Transport</keyword>
<keyword evidence="3" id="KW-1003">Cell membrane</keyword>
<comment type="catalytic activity">
    <reaction evidence="9">
        <text>L-arabinose(out) + ATP + H2O = L-arabinose(in) + ADP + phosphate + H(+)</text>
        <dbReference type="Rhea" id="RHEA:30007"/>
        <dbReference type="ChEBI" id="CHEBI:15377"/>
        <dbReference type="ChEBI" id="CHEBI:15378"/>
        <dbReference type="ChEBI" id="CHEBI:17535"/>
        <dbReference type="ChEBI" id="CHEBI:30616"/>
        <dbReference type="ChEBI" id="CHEBI:43474"/>
        <dbReference type="ChEBI" id="CHEBI:456216"/>
        <dbReference type="EC" id="7.5.2.13"/>
    </reaction>
    <physiologicalReaction direction="left-to-right" evidence="9">
        <dbReference type="Rhea" id="RHEA:30008"/>
    </physiologicalReaction>
</comment>
<evidence type="ECO:0000256" key="8">
    <source>
        <dbReference type="ARBA" id="ARBA00050355"/>
    </source>
</evidence>
<protein>
    <recommendedName>
        <fullName evidence="13">ABC-type D-xylose/L-arabinose transporter</fullName>
        <ecNumber evidence="13">7.5.2.13</ecNumber>
    </recommendedName>
</protein>
<dbReference type="InterPro" id="IPR027417">
    <property type="entry name" value="P-loop_NTPase"/>
</dbReference>
<feature type="domain" description="ABC transporter" evidence="15">
    <location>
        <begin position="4"/>
        <end position="238"/>
    </location>
</feature>
<evidence type="ECO:0000256" key="1">
    <source>
        <dbReference type="ARBA" id="ARBA00004202"/>
    </source>
</evidence>
<keyword evidence="6" id="KW-1278">Translocase</keyword>
<dbReference type="PROSITE" id="PS50893">
    <property type="entry name" value="ABC_TRANSPORTER_2"/>
    <property type="match status" value="1"/>
</dbReference>
<keyword evidence="5 16" id="KW-0067">ATP-binding</keyword>
<feature type="region of interest" description="Disordered" evidence="14">
    <location>
        <begin position="364"/>
        <end position="392"/>
    </location>
</feature>
<comment type="subunit">
    <text evidence="12">The complex is composed of two ATP-binding proteins (XacJ and XacK), two transmembrane proteins (XacH and XacI) and a solute-binding protein (XacG).</text>
</comment>
<dbReference type="SUPFAM" id="SSF50331">
    <property type="entry name" value="MOP-like"/>
    <property type="match status" value="1"/>
</dbReference>
<dbReference type="PANTHER" id="PTHR43875:SF15">
    <property type="entry name" value="TREHALOSE IMPORT ATP-BINDING PROTEIN SUGC"/>
    <property type="match status" value="1"/>
</dbReference>
<dbReference type="InterPro" id="IPR017871">
    <property type="entry name" value="ABC_transporter-like_CS"/>
</dbReference>
<dbReference type="GO" id="GO:0016887">
    <property type="term" value="F:ATP hydrolysis activity"/>
    <property type="evidence" value="ECO:0007669"/>
    <property type="project" value="InterPro"/>
</dbReference>
<evidence type="ECO:0000256" key="7">
    <source>
        <dbReference type="ARBA" id="ARBA00023136"/>
    </source>
</evidence>
<evidence type="ECO:0000256" key="12">
    <source>
        <dbReference type="ARBA" id="ARBA00065962"/>
    </source>
</evidence>
<comment type="similarity">
    <text evidence="11">Belongs to the ABC transporter superfamily. Carbohydrate uptake transporter-1 (CUT1) (TC 3.A.1.1) family.</text>
</comment>
<proteinExistence type="inferred from homology"/>
<dbReference type="GO" id="GO:0005524">
    <property type="term" value="F:ATP binding"/>
    <property type="evidence" value="ECO:0007669"/>
    <property type="project" value="UniProtKB-KW"/>
</dbReference>
<dbReference type="OrthoDB" id="18368at2157"/>
<evidence type="ECO:0000256" key="11">
    <source>
        <dbReference type="ARBA" id="ARBA00061029"/>
    </source>
</evidence>
<keyword evidence="17" id="KW-1185">Reference proteome</keyword>
<dbReference type="GO" id="GO:0022857">
    <property type="term" value="F:transmembrane transporter activity"/>
    <property type="evidence" value="ECO:0007669"/>
    <property type="project" value="InterPro"/>
</dbReference>
<dbReference type="GO" id="GO:0055052">
    <property type="term" value="C:ATP-binding cassette (ABC) transporter complex, substrate-binding subunit-containing"/>
    <property type="evidence" value="ECO:0007669"/>
    <property type="project" value="TreeGrafter"/>
</dbReference>
<evidence type="ECO:0000256" key="2">
    <source>
        <dbReference type="ARBA" id="ARBA00022448"/>
    </source>
</evidence>
<dbReference type="InterPro" id="IPR008995">
    <property type="entry name" value="Mo/tungstate-bd_C_term_dom"/>
</dbReference>
<dbReference type="InterPro" id="IPR013611">
    <property type="entry name" value="Transp-assoc_OB_typ2"/>
</dbReference>
<evidence type="ECO:0000256" key="5">
    <source>
        <dbReference type="ARBA" id="ARBA00022840"/>
    </source>
</evidence>
<evidence type="ECO:0000256" key="4">
    <source>
        <dbReference type="ARBA" id="ARBA00022741"/>
    </source>
</evidence>
<name>A0A345DYM1_9EURY</name>
<keyword evidence="4" id="KW-0547">Nucleotide-binding</keyword>
<dbReference type="KEGG" id="haj:DU500_00600"/>
<organism evidence="16 17">
    <name type="scientific">Haloplanus rubicundus</name>
    <dbReference type="NCBI Taxonomy" id="1547898"/>
    <lineage>
        <taxon>Archaea</taxon>
        <taxon>Methanobacteriati</taxon>
        <taxon>Methanobacteriota</taxon>
        <taxon>Stenosarchaea group</taxon>
        <taxon>Halobacteria</taxon>
        <taxon>Halobacteriales</taxon>
        <taxon>Haloferacaceae</taxon>
        <taxon>Haloplanus</taxon>
    </lineage>
</organism>
<dbReference type="Proteomes" id="UP000253273">
    <property type="component" value="Chromosome"/>
</dbReference>
<keyword evidence="7" id="KW-0472">Membrane</keyword>
<dbReference type="PANTHER" id="PTHR43875">
    <property type="entry name" value="MALTODEXTRIN IMPORT ATP-BINDING PROTEIN MSMX"/>
    <property type="match status" value="1"/>
</dbReference>
<dbReference type="RefSeq" id="WP_114584198.1">
    <property type="nucleotide sequence ID" value="NZ_CP031150.1"/>
</dbReference>
<dbReference type="InterPro" id="IPR047641">
    <property type="entry name" value="ABC_transpr_MalK/UgpC-like"/>
</dbReference>
<accession>A0A345DYM1</accession>
<evidence type="ECO:0000313" key="16">
    <source>
        <dbReference type="EMBL" id="AXG05043.1"/>
    </source>
</evidence>
<reference evidence="16 17" key="1">
    <citation type="submission" date="2018-07" db="EMBL/GenBank/DDBJ databases">
        <title>Genome sequences of Haloplanus sp. CBA1113.</title>
        <authorList>
            <person name="Kim Y.B."/>
            <person name="Roh S.W."/>
        </authorList>
    </citation>
    <scope>NUCLEOTIDE SEQUENCE [LARGE SCALE GENOMIC DNA]</scope>
    <source>
        <strain evidence="16 17">CBA1113</strain>
    </source>
</reference>
<evidence type="ECO:0000256" key="14">
    <source>
        <dbReference type="SAM" id="MobiDB-lite"/>
    </source>
</evidence>
<dbReference type="Pfam" id="PF08402">
    <property type="entry name" value="TOBE_2"/>
    <property type="match status" value="1"/>
</dbReference>
<gene>
    <name evidence="16" type="ORF">DU500_00600</name>
</gene>
<dbReference type="GeneID" id="37281839"/>
<dbReference type="InterPro" id="IPR003593">
    <property type="entry name" value="AAA+_ATPase"/>
</dbReference>
<comment type="function">
    <text evidence="10">Part of the ABC transporter complex XacGHIJK involved in the uptake of xylose and arabinose. Responsible for energy coupling to the transport system.</text>
</comment>
<comment type="catalytic activity">
    <reaction evidence="8">
        <text>D-xylose(out) + ATP + H2O = D-xylose(in) + ADP + phosphate + H(+)</text>
        <dbReference type="Rhea" id="RHEA:29899"/>
        <dbReference type="ChEBI" id="CHEBI:15377"/>
        <dbReference type="ChEBI" id="CHEBI:15378"/>
        <dbReference type="ChEBI" id="CHEBI:30616"/>
        <dbReference type="ChEBI" id="CHEBI:43474"/>
        <dbReference type="ChEBI" id="CHEBI:53455"/>
        <dbReference type="ChEBI" id="CHEBI:456216"/>
        <dbReference type="EC" id="7.5.2.13"/>
    </reaction>
    <physiologicalReaction direction="left-to-right" evidence="8">
        <dbReference type="Rhea" id="RHEA:29900"/>
    </physiologicalReaction>
</comment>
<dbReference type="Gene3D" id="2.40.50.140">
    <property type="entry name" value="Nucleic acid-binding proteins"/>
    <property type="match status" value="1"/>
</dbReference>
<dbReference type="SMART" id="SM00382">
    <property type="entry name" value="AAA"/>
    <property type="match status" value="1"/>
</dbReference>
<sequence>MSEIRIENLRKVYDVPRGKEVAVEGSTLTVPDGDFLTLLGPSGCGKSTTLRCIAGLENQTEGNIYYDEDEVSDRLAQERDISMVFQEIALYPHMQCIDNIAYPLKVRGVPKDERYERAREVAATLEVEELVEKYPAELSGGQRQRIAIARAIVREPRAFLMDEPMTGLDEKLKVRMRKELKRVVEETEQTVIYVTHSQEEAMMLSDWIAVMSDGEIEQYGTPNEVYREPNNRFVASFVGMPEMNMWMGETDGSTATVDIGEQTVTLDVRDDASEAERKTRSNIDERSSDEVEIGFRPQALSIVDAGDGDFDAELDLVEPMGENSLCYIHSPIGEIRVVAESPEGLSEGSRVGIELDRHRGYIFDGESGSTIARTGETPPDSDGVSGQAATDD</sequence>
<dbReference type="PROSITE" id="PS00211">
    <property type="entry name" value="ABC_TRANSPORTER_1"/>
    <property type="match status" value="1"/>
</dbReference>
<evidence type="ECO:0000256" key="13">
    <source>
        <dbReference type="ARBA" id="ARBA00066315"/>
    </source>
</evidence>
<dbReference type="AlphaFoldDB" id="A0A345DYM1"/>
<evidence type="ECO:0000313" key="17">
    <source>
        <dbReference type="Proteomes" id="UP000253273"/>
    </source>
</evidence>
<dbReference type="FunFam" id="3.40.50.300:FF:000042">
    <property type="entry name" value="Maltose/maltodextrin ABC transporter, ATP-binding protein"/>
    <property type="match status" value="1"/>
</dbReference>
<comment type="subcellular location">
    <subcellularLocation>
        <location evidence="1">Cell membrane</location>
        <topology evidence="1">Peripheral membrane protein</topology>
    </subcellularLocation>
</comment>
<dbReference type="Gene3D" id="2.40.50.100">
    <property type="match status" value="1"/>
</dbReference>
<evidence type="ECO:0000259" key="15">
    <source>
        <dbReference type="PROSITE" id="PS50893"/>
    </source>
</evidence>